<organism evidence="1 2">
    <name type="scientific">Acaryochloris marina (strain MBIC 11017)</name>
    <dbReference type="NCBI Taxonomy" id="329726"/>
    <lineage>
        <taxon>Bacteria</taxon>
        <taxon>Bacillati</taxon>
        <taxon>Cyanobacteriota</taxon>
        <taxon>Cyanophyceae</taxon>
        <taxon>Acaryochloridales</taxon>
        <taxon>Acaryochloridaceae</taxon>
        <taxon>Acaryochloris</taxon>
    </lineage>
</organism>
<evidence type="ECO:0000313" key="1">
    <source>
        <dbReference type="EMBL" id="ABW29238.1"/>
    </source>
</evidence>
<dbReference type="Proteomes" id="UP000000268">
    <property type="component" value="Chromosome"/>
</dbReference>
<name>B0CCS6_ACAM1</name>
<dbReference type="EMBL" id="CP000828">
    <property type="protein sequence ID" value="ABW29238.1"/>
    <property type="molecule type" value="Genomic_DNA"/>
</dbReference>
<proteinExistence type="predicted"/>
<evidence type="ECO:0000313" key="2">
    <source>
        <dbReference type="Proteomes" id="UP000000268"/>
    </source>
</evidence>
<dbReference type="HOGENOM" id="CLU_3094358_0_0_3"/>
<dbReference type="AlphaFoldDB" id="B0CCS6"/>
<protein>
    <submittedName>
        <fullName evidence="1">Uncharacterized protein</fullName>
    </submittedName>
</protein>
<keyword evidence="2" id="KW-1185">Reference proteome</keyword>
<gene>
    <name evidence="1" type="ordered locus">AM1_4259</name>
</gene>
<reference evidence="1 2" key="1">
    <citation type="journal article" date="2008" name="Proc. Natl. Acad. Sci. U.S.A.">
        <title>Niche adaptation and genome expansion in the chlorophyll d-producing cyanobacterium Acaryochloris marina.</title>
        <authorList>
            <person name="Swingley W.D."/>
            <person name="Chen M."/>
            <person name="Cheung P.C."/>
            <person name="Conrad A.L."/>
            <person name="Dejesa L.C."/>
            <person name="Hao J."/>
            <person name="Honchak B.M."/>
            <person name="Karbach L.E."/>
            <person name="Kurdoglu A."/>
            <person name="Lahiri S."/>
            <person name="Mastrian S.D."/>
            <person name="Miyashita H."/>
            <person name="Page L."/>
            <person name="Ramakrishna P."/>
            <person name="Satoh S."/>
            <person name="Sattley W.M."/>
            <person name="Shimada Y."/>
            <person name="Taylor H.L."/>
            <person name="Tomo T."/>
            <person name="Tsuchiya T."/>
            <person name="Wang Z.T."/>
            <person name="Raymond J."/>
            <person name="Mimuro M."/>
            <person name="Blankenship R.E."/>
            <person name="Touchman J.W."/>
        </authorList>
    </citation>
    <scope>NUCLEOTIDE SEQUENCE [LARGE SCALE GENOMIC DNA]</scope>
    <source>
        <strain evidence="2">MBIC 11017</strain>
    </source>
</reference>
<accession>B0CCS6</accession>
<sequence length="51" mass="6222">MRYFWRNCQAGINFSYDRASILKFFFNKRGLPIFSVYLKNNSLWYRSSFAP</sequence>
<dbReference type="KEGG" id="amr:AM1_4259"/>